<evidence type="ECO:0000313" key="2">
    <source>
        <dbReference type="EMBL" id="CAD2182552.1"/>
    </source>
</evidence>
<gene>
    <name evidence="2" type="ORF">MENT_LOCUS34772</name>
</gene>
<dbReference type="Proteomes" id="UP000580250">
    <property type="component" value="Unassembled WGS sequence"/>
</dbReference>
<reference evidence="2 3" key="1">
    <citation type="submission" date="2020-08" db="EMBL/GenBank/DDBJ databases">
        <authorList>
            <person name="Koutsovoulos G."/>
            <person name="Danchin GJ E."/>
        </authorList>
    </citation>
    <scope>NUCLEOTIDE SEQUENCE [LARGE SCALE GENOMIC DNA]</scope>
</reference>
<sequence length="106" mass="12469">MNNSTTLPAIFLAYQDPGFHLPLFLPALSLTIPATIGIILNSSVCYITWKYWYLLFAPFKILDSKFFIIKTLAGIPSRYARKFFVSFRFRRFSWIFDDFRFVSCFV</sequence>
<organism evidence="2 3">
    <name type="scientific">Meloidogyne enterolobii</name>
    <name type="common">Root-knot nematode worm</name>
    <name type="synonym">Meloidogyne mayaguensis</name>
    <dbReference type="NCBI Taxonomy" id="390850"/>
    <lineage>
        <taxon>Eukaryota</taxon>
        <taxon>Metazoa</taxon>
        <taxon>Ecdysozoa</taxon>
        <taxon>Nematoda</taxon>
        <taxon>Chromadorea</taxon>
        <taxon>Rhabditida</taxon>
        <taxon>Tylenchina</taxon>
        <taxon>Tylenchomorpha</taxon>
        <taxon>Tylenchoidea</taxon>
        <taxon>Meloidogynidae</taxon>
        <taxon>Meloidogyninae</taxon>
        <taxon>Meloidogyne</taxon>
    </lineage>
</organism>
<accession>A0A6V7W694</accession>
<evidence type="ECO:0000313" key="3">
    <source>
        <dbReference type="Proteomes" id="UP000580250"/>
    </source>
</evidence>
<proteinExistence type="predicted"/>
<feature type="transmembrane region" description="Helical" evidence="1">
    <location>
        <begin position="23"/>
        <end position="49"/>
    </location>
</feature>
<name>A0A6V7W694_MELEN</name>
<evidence type="ECO:0000256" key="1">
    <source>
        <dbReference type="SAM" id="Phobius"/>
    </source>
</evidence>
<dbReference type="EMBL" id="CAJEWN010000435">
    <property type="protein sequence ID" value="CAD2182552.1"/>
    <property type="molecule type" value="Genomic_DNA"/>
</dbReference>
<keyword evidence="1" id="KW-1133">Transmembrane helix</keyword>
<dbReference type="AlphaFoldDB" id="A0A6V7W694"/>
<keyword evidence="1" id="KW-0812">Transmembrane</keyword>
<comment type="caution">
    <text evidence="2">The sequence shown here is derived from an EMBL/GenBank/DDBJ whole genome shotgun (WGS) entry which is preliminary data.</text>
</comment>
<protein>
    <submittedName>
        <fullName evidence="2">Uncharacterized protein</fullName>
    </submittedName>
</protein>
<keyword evidence="1" id="KW-0472">Membrane</keyword>